<reference evidence="2" key="1">
    <citation type="submission" date="2019-05" db="EMBL/GenBank/DDBJ databases">
        <title>The de novo reference genome and transcriptome assemblies of the wild tomato species Solanum chilense.</title>
        <authorList>
            <person name="Stam R."/>
            <person name="Nosenko T."/>
            <person name="Hoerger A.C."/>
            <person name="Stephan W."/>
            <person name="Seidel M.A."/>
            <person name="Kuhn J.M.M."/>
            <person name="Haberer G."/>
            <person name="Tellier A."/>
        </authorList>
    </citation>
    <scope>NUCLEOTIDE SEQUENCE</scope>
    <source>
        <tissue evidence="2">Mature leaves</tissue>
    </source>
</reference>
<proteinExistence type="predicted"/>
<gene>
    <name evidence="2" type="ORF">EJD97_012963</name>
</gene>
<feature type="region of interest" description="Disordered" evidence="1">
    <location>
        <begin position="1"/>
        <end position="44"/>
    </location>
</feature>
<accession>A0A6N2BCU1</accession>
<evidence type="ECO:0000256" key="1">
    <source>
        <dbReference type="SAM" id="MobiDB-lite"/>
    </source>
</evidence>
<evidence type="ECO:0000313" key="2">
    <source>
        <dbReference type="EMBL" id="TMW92506.1"/>
    </source>
</evidence>
<dbReference type="EMBL" id="RXGB01003315">
    <property type="protein sequence ID" value="TMW92506.1"/>
    <property type="molecule type" value="Genomic_DNA"/>
</dbReference>
<organism evidence="2">
    <name type="scientific">Solanum chilense</name>
    <name type="common">Tomato</name>
    <name type="synonym">Lycopersicon chilense</name>
    <dbReference type="NCBI Taxonomy" id="4083"/>
    <lineage>
        <taxon>Eukaryota</taxon>
        <taxon>Viridiplantae</taxon>
        <taxon>Streptophyta</taxon>
        <taxon>Embryophyta</taxon>
        <taxon>Tracheophyta</taxon>
        <taxon>Spermatophyta</taxon>
        <taxon>Magnoliopsida</taxon>
        <taxon>eudicotyledons</taxon>
        <taxon>Gunneridae</taxon>
        <taxon>Pentapetalae</taxon>
        <taxon>asterids</taxon>
        <taxon>lamiids</taxon>
        <taxon>Solanales</taxon>
        <taxon>Solanaceae</taxon>
        <taxon>Solanoideae</taxon>
        <taxon>Solaneae</taxon>
        <taxon>Solanum</taxon>
        <taxon>Solanum subgen. Lycopersicon</taxon>
    </lineage>
</organism>
<sequence>MANINNYKDSIDDVANDNVESSEGESDSEESSRDTSRDEDDPLSLPIYARDISDELYDLGIWLDELKTFPAKITVWIYEAFPYLEKYVGKSLGTPLPISRILKWHTSKSEDVVVGDPFKYKGRSTKAQLKSETILIEGDEHLGDHNVHCVNSLSNRQNNVQSTSNDGNLEYLSDLVLYLEQSMVEVVAYVRAEKLRRIEKNKQKKQEKSKILYVNITTNNKDLAVVDEDFAAIDEYFTNGVDEVTVDGVAIDKVTSDGVIVDDVIDEVVCEVDEVAIIDEVAGADVVDEVKSDEVAGVVYPMTVIDVVDEVEGEVDLLTFLMKWQVKLIK</sequence>
<dbReference type="AlphaFoldDB" id="A0A6N2BCU1"/>
<protein>
    <submittedName>
        <fullName evidence="2">Uncharacterized protein</fullName>
    </submittedName>
</protein>
<name>A0A6N2BCU1_SOLCI</name>
<feature type="compositionally biased region" description="Acidic residues" evidence="1">
    <location>
        <begin position="12"/>
        <end position="29"/>
    </location>
</feature>
<comment type="caution">
    <text evidence="2">The sequence shown here is derived from an EMBL/GenBank/DDBJ whole genome shotgun (WGS) entry which is preliminary data.</text>
</comment>